<keyword evidence="2" id="KW-1185">Reference proteome</keyword>
<feature type="region of interest" description="Disordered" evidence="1">
    <location>
        <begin position="30"/>
        <end position="54"/>
    </location>
</feature>
<evidence type="ECO:0000313" key="2">
    <source>
        <dbReference type="Proteomes" id="UP000887569"/>
    </source>
</evidence>
<name>A0A915C3B0_PARUN</name>
<organism evidence="2 3">
    <name type="scientific">Parascaris univalens</name>
    <name type="common">Nematode worm</name>
    <dbReference type="NCBI Taxonomy" id="6257"/>
    <lineage>
        <taxon>Eukaryota</taxon>
        <taxon>Metazoa</taxon>
        <taxon>Ecdysozoa</taxon>
        <taxon>Nematoda</taxon>
        <taxon>Chromadorea</taxon>
        <taxon>Rhabditida</taxon>
        <taxon>Spirurina</taxon>
        <taxon>Ascaridomorpha</taxon>
        <taxon>Ascaridoidea</taxon>
        <taxon>Ascarididae</taxon>
        <taxon>Parascaris</taxon>
    </lineage>
</organism>
<proteinExistence type="predicted"/>
<accession>A0A915C3B0</accession>
<dbReference type="WBParaSite" id="PgR081_g027_t04">
    <property type="protein sequence ID" value="PgR081_g027_t04"/>
    <property type="gene ID" value="PgR081_g027"/>
</dbReference>
<dbReference type="Proteomes" id="UP000887569">
    <property type="component" value="Unplaced"/>
</dbReference>
<evidence type="ECO:0000256" key="1">
    <source>
        <dbReference type="SAM" id="MobiDB-lite"/>
    </source>
</evidence>
<evidence type="ECO:0000313" key="3">
    <source>
        <dbReference type="WBParaSite" id="PgR081_g027_t04"/>
    </source>
</evidence>
<feature type="compositionally biased region" description="Polar residues" evidence="1">
    <location>
        <begin position="39"/>
        <end position="54"/>
    </location>
</feature>
<dbReference type="AlphaFoldDB" id="A0A915C3B0"/>
<reference evidence="3" key="1">
    <citation type="submission" date="2022-11" db="UniProtKB">
        <authorList>
            <consortium name="WormBaseParasite"/>
        </authorList>
    </citation>
    <scope>IDENTIFICATION</scope>
</reference>
<sequence>SRGDRGHQIMKSWRLRGAMEVANLNSVPLNKSKDLSCLPQMTNHRTQNSEPREV</sequence>
<protein>
    <submittedName>
        <fullName evidence="3">Uncharacterized protein</fullName>
    </submittedName>
</protein>